<protein>
    <submittedName>
        <fullName evidence="2">Uncharacterized protein</fullName>
    </submittedName>
</protein>
<name>A0A3G4ZLX3_9VIRU</name>
<feature type="transmembrane region" description="Helical" evidence="1">
    <location>
        <begin position="134"/>
        <end position="158"/>
    </location>
</feature>
<feature type="transmembrane region" description="Helical" evidence="1">
    <location>
        <begin position="39"/>
        <end position="63"/>
    </location>
</feature>
<feature type="transmembrane region" description="Helical" evidence="1">
    <location>
        <begin position="200"/>
        <end position="219"/>
    </location>
</feature>
<reference evidence="2" key="1">
    <citation type="submission" date="2018-10" db="EMBL/GenBank/DDBJ databases">
        <title>Hidden diversity of soil giant viruses.</title>
        <authorList>
            <person name="Schulz F."/>
            <person name="Alteio L."/>
            <person name="Goudeau D."/>
            <person name="Ryan E.M."/>
            <person name="Malmstrom R.R."/>
            <person name="Blanchard J."/>
            <person name="Woyke T."/>
        </authorList>
    </citation>
    <scope>NUCLEOTIDE SEQUENCE</scope>
    <source>
        <strain evidence="2">TEV1</strain>
    </source>
</reference>
<feature type="transmembrane region" description="Helical" evidence="1">
    <location>
        <begin position="290"/>
        <end position="316"/>
    </location>
</feature>
<accession>A0A3G4ZLX3</accession>
<evidence type="ECO:0000313" key="2">
    <source>
        <dbReference type="EMBL" id="AYV75845.1"/>
    </source>
</evidence>
<dbReference type="EMBL" id="MK071981">
    <property type="protein sequence ID" value="AYV75845.1"/>
    <property type="molecule type" value="Genomic_DNA"/>
</dbReference>
<sequence length="321" mass="38017">MADVYHDDDNDCLQNIECWCNYKFVFPFETTNNFKIKSIWIFIIICIILNFVNICVLISLLILRLNNEDYSYDVIYFNYNILIEIYISISFVTTLTIIKFVVTLRKRITYDYSTTIRLRYPLDLYEMDKKTVDILSFVLSLGLNIHLVYLFCGGIYLYNYWNYNDINIRLIFATILVDFVSFVAHIITSLIWLPVGKINFVKINTPQLILYIQIIYHIFTFDTENTNVILWLIPFMTFISINITVTYLNSNDKMKRITFYVSVLGILVSGVTIGIFYIVQYLFDMQSFNYIYFITLIHGLLIIINLIKMIFLGCYVKILFI</sequence>
<gene>
    <name evidence="2" type="ORF">Terrestrivirus3_114</name>
</gene>
<proteinExistence type="predicted"/>
<keyword evidence="1" id="KW-0472">Membrane</keyword>
<evidence type="ECO:0000256" key="1">
    <source>
        <dbReference type="SAM" id="Phobius"/>
    </source>
</evidence>
<feature type="transmembrane region" description="Helical" evidence="1">
    <location>
        <begin position="170"/>
        <end position="193"/>
    </location>
</feature>
<organism evidence="2">
    <name type="scientific">Terrestrivirus sp</name>
    <dbReference type="NCBI Taxonomy" id="2487775"/>
    <lineage>
        <taxon>Viruses</taxon>
        <taxon>Varidnaviria</taxon>
        <taxon>Bamfordvirae</taxon>
        <taxon>Nucleocytoviricota</taxon>
        <taxon>Megaviricetes</taxon>
        <taxon>Imitervirales</taxon>
        <taxon>Mimiviridae</taxon>
        <taxon>Klosneuvirinae</taxon>
    </lineage>
</organism>
<feature type="transmembrane region" description="Helical" evidence="1">
    <location>
        <begin position="231"/>
        <end position="250"/>
    </location>
</feature>
<keyword evidence="1" id="KW-1133">Transmembrane helix</keyword>
<feature type="transmembrane region" description="Helical" evidence="1">
    <location>
        <begin position="83"/>
        <end position="102"/>
    </location>
</feature>
<keyword evidence="1" id="KW-0812">Transmembrane</keyword>
<feature type="transmembrane region" description="Helical" evidence="1">
    <location>
        <begin position="257"/>
        <end position="278"/>
    </location>
</feature>